<keyword evidence="3" id="KW-1185">Reference proteome</keyword>
<evidence type="ECO:0000313" key="2">
    <source>
        <dbReference type="EMBL" id="WBV60109.1"/>
    </source>
</evidence>
<accession>A0ABY7QKE3</accession>
<gene>
    <name evidence="2" type="ORF">PFY12_13825</name>
</gene>
<feature type="chain" id="PRO_5046683466" description="Thrombospondin type 3 repeat-containing protein" evidence="1">
    <location>
        <begin position="20"/>
        <end position="439"/>
    </location>
</feature>
<organism evidence="2 3">
    <name type="scientific">Chryseobacterium camelliae</name>
    <dbReference type="NCBI Taxonomy" id="1265445"/>
    <lineage>
        <taxon>Bacteria</taxon>
        <taxon>Pseudomonadati</taxon>
        <taxon>Bacteroidota</taxon>
        <taxon>Flavobacteriia</taxon>
        <taxon>Flavobacteriales</taxon>
        <taxon>Weeksellaceae</taxon>
        <taxon>Chryseobacterium group</taxon>
        <taxon>Chryseobacterium</taxon>
    </lineage>
</organism>
<protein>
    <recommendedName>
        <fullName evidence="4">Thrombospondin type 3 repeat-containing protein</fullName>
    </recommendedName>
</protein>
<keyword evidence="1" id="KW-0732">Signal</keyword>
<reference evidence="2 3" key="1">
    <citation type="submission" date="2023-01" db="EMBL/GenBank/DDBJ databases">
        <title>Complete genome of Chryseobacterium camelliae VAN22-5A.</title>
        <authorList>
            <person name="Zong G."/>
            <person name="Cao G."/>
        </authorList>
    </citation>
    <scope>NUCLEOTIDE SEQUENCE [LARGE SCALE GENOMIC DNA]</scope>
    <source>
        <strain evidence="2 3">VAN22-5A</strain>
    </source>
</reference>
<dbReference type="InterPro" id="IPR028974">
    <property type="entry name" value="TSP_type-3_rpt"/>
</dbReference>
<evidence type="ECO:0000256" key="1">
    <source>
        <dbReference type="SAM" id="SignalP"/>
    </source>
</evidence>
<sequence length="439" mass="46114">MKKKIFSLMGLLLYSIIFTQTSHNQTNLITSANPFTTAAKLTDTDGDGITDDLDRDDDNDGIPDALECPGQFYWTGPLTFSVTDNKVATGTINGIAYTYTSSQPLQTTAGVYNYGVFPSSYGVPNNNPTIKNIQATTNTLTFSSPMTDPVLVFASIGSGVAYVPIIFSNPIEIIWSSGGNTLVVNSPTQITGHEGYVILRIPGVHTSVSFNYTVAENWANFTFGATVPLPCDADGDGIPNDLDLDSDNDGCLDAAEGDENVTSSQLVAAAGTATVGSGSIAPNKNICADASCIDSQGVPILVNTSGAADIGSDQGQGLGTSQNISACSSCYKPGITTGTSLDTKMGITALGRAGTDNLDNWPMIRKGGWMALEAKTKGFVLNRVPFDSSGNPVGISSLNFIEGMAVYDTTNNCLKIYTTTDSGATYGWRCLNIQTCPDN</sequence>
<evidence type="ECO:0008006" key="4">
    <source>
        <dbReference type="Google" id="ProtNLM"/>
    </source>
</evidence>
<dbReference type="EMBL" id="CP115859">
    <property type="protein sequence ID" value="WBV60109.1"/>
    <property type="molecule type" value="Genomic_DNA"/>
</dbReference>
<dbReference type="SUPFAM" id="SSF103647">
    <property type="entry name" value="TSP type-3 repeat"/>
    <property type="match status" value="2"/>
</dbReference>
<name>A0ABY7QKE3_9FLAO</name>
<proteinExistence type="predicted"/>
<dbReference type="RefSeq" id="WP_271148451.1">
    <property type="nucleotide sequence ID" value="NZ_CP115859.1"/>
</dbReference>
<dbReference type="Proteomes" id="UP001210978">
    <property type="component" value="Chromosome"/>
</dbReference>
<evidence type="ECO:0000313" key="3">
    <source>
        <dbReference type="Proteomes" id="UP001210978"/>
    </source>
</evidence>
<dbReference type="Gene3D" id="4.10.1080.10">
    <property type="entry name" value="TSP type-3 repeat"/>
    <property type="match status" value="1"/>
</dbReference>
<feature type="signal peptide" evidence="1">
    <location>
        <begin position="1"/>
        <end position="19"/>
    </location>
</feature>